<keyword evidence="1" id="KW-0472">Membrane</keyword>
<dbReference type="AlphaFoldDB" id="A0A1F5WTN0"/>
<name>A0A1F5WTN0_9BACT</name>
<reference evidence="2 3" key="1">
    <citation type="journal article" date="2016" name="Nat. Commun.">
        <title>Thousands of microbial genomes shed light on interconnected biogeochemical processes in an aquifer system.</title>
        <authorList>
            <person name="Anantharaman K."/>
            <person name="Brown C.T."/>
            <person name="Hug L.A."/>
            <person name="Sharon I."/>
            <person name="Castelle C.J."/>
            <person name="Probst A.J."/>
            <person name="Thomas B.C."/>
            <person name="Singh A."/>
            <person name="Wilkins M.J."/>
            <person name="Karaoz U."/>
            <person name="Brodie E.L."/>
            <person name="Williams K.H."/>
            <person name="Hubbard S.S."/>
            <person name="Banfield J.F."/>
        </authorList>
    </citation>
    <scope>NUCLEOTIDE SEQUENCE [LARGE SCALE GENOMIC DNA]</scope>
</reference>
<dbReference type="EMBL" id="MFHI01000013">
    <property type="protein sequence ID" value="OGF78974.1"/>
    <property type="molecule type" value="Genomic_DNA"/>
</dbReference>
<evidence type="ECO:0000256" key="1">
    <source>
        <dbReference type="SAM" id="Phobius"/>
    </source>
</evidence>
<protein>
    <submittedName>
        <fullName evidence="2">Uncharacterized protein</fullName>
    </submittedName>
</protein>
<feature type="transmembrane region" description="Helical" evidence="1">
    <location>
        <begin position="89"/>
        <end position="108"/>
    </location>
</feature>
<evidence type="ECO:0000313" key="2">
    <source>
        <dbReference type="EMBL" id="OGF78974.1"/>
    </source>
</evidence>
<gene>
    <name evidence="2" type="ORF">A2W54_01825</name>
</gene>
<organism evidence="2 3">
    <name type="scientific">Candidatus Giovannonibacteria bacterium RIFCSPHIGHO2_02_43_13</name>
    <dbReference type="NCBI Taxonomy" id="1798330"/>
    <lineage>
        <taxon>Bacteria</taxon>
        <taxon>Candidatus Giovannoniibacteriota</taxon>
    </lineage>
</organism>
<evidence type="ECO:0000313" key="3">
    <source>
        <dbReference type="Proteomes" id="UP000178425"/>
    </source>
</evidence>
<feature type="transmembrane region" description="Helical" evidence="1">
    <location>
        <begin position="26"/>
        <end position="45"/>
    </location>
</feature>
<dbReference type="Proteomes" id="UP000178425">
    <property type="component" value="Unassembled WGS sequence"/>
</dbReference>
<proteinExistence type="predicted"/>
<feature type="transmembrane region" description="Helical" evidence="1">
    <location>
        <begin position="51"/>
        <end position="77"/>
    </location>
</feature>
<comment type="caution">
    <text evidence="2">The sequence shown here is derived from an EMBL/GenBank/DDBJ whole genome shotgun (WGS) entry which is preliminary data.</text>
</comment>
<accession>A0A1F5WTN0</accession>
<sequence>MAKTQPWQMDTESLGAAQNRAGSGNFLGRISPIMALFFIMVALLIDGVQAFLNLIIIGIVLNWIVDIFTWLLFYIWLKMLGISMSEAKGMRTMIFLGLACGFEFIPLVNALPGWTAFAIGAVVNEYGTTSLSKVPLAGKFLKKSGTKSEDQKWVATKVGSTYKFLNAEE</sequence>
<keyword evidence="1" id="KW-0812">Transmembrane</keyword>
<keyword evidence="1" id="KW-1133">Transmembrane helix</keyword>